<dbReference type="NCBIfam" id="TIGR00740">
    <property type="entry name" value="carboxy-S-adenosyl-L-methionine synthase CmoA"/>
    <property type="match status" value="1"/>
</dbReference>
<evidence type="ECO:0000256" key="1">
    <source>
        <dbReference type="ARBA" id="ARBA00022679"/>
    </source>
</evidence>
<evidence type="ECO:0000259" key="5">
    <source>
        <dbReference type="Pfam" id="PF13649"/>
    </source>
</evidence>
<comment type="caution">
    <text evidence="6">The sequence shown here is derived from an EMBL/GenBank/DDBJ whole genome shotgun (WGS) entry which is preliminary data.</text>
</comment>
<dbReference type="SUPFAM" id="SSF53335">
    <property type="entry name" value="S-adenosyl-L-methionine-dependent methyltransferases"/>
    <property type="match status" value="1"/>
</dbReference>
<dbReference type="Gene3D" id="3.40.50.150">
    <property type="entry name" value="Vaccinia Virus protein VP39"/>
    <property type="match status" value="1"/>
</dbReference>
<organism evidence="6 7">
    <name type="scientific">Glaciecola punicea ACAM 611</name>
    <dbReference type="NCBI Taxonomy" id="1121923"/>
    <lineage>
        <taxon>Bacteria</taxon>
        <taxon>Pseudomonadati</taxon>
        <taxon>Pseudomonadota</taxon>
        <taxon>Gammaproteobacteria</taxon>
        <taxon>Alteromonadales</taxon>
        <taxon>Alteromonadaceae</taxon>
        <taxon>Glaciecola</taxon>
    </lineage>
</organism>
<proteinExistence type="inferred from homology"/>
<comment type="function">
    <text evidence="3">Catalyzes the conversion of S-adenosyl-L-methionine (SAM) to carboxy-S-adenosyl-L-methionine (Cx-SAM).</text>
</comment>
<comment type="catalytic activity">
    <reaction evidence="3">
        <text>prephenate + S-adenosyl-L-methionine = carboxy-S-adenosyl-L-methionine + 3-phenylpyruvate + H2O</text>
        <dbReference type="Rhea" id="RHEA:51692"/>
        <dbReference type="ChEBI" id="CHEBI:15377"/>
        <dbReference type="ChEBI" id="CHEBI:18005"/>
        <dbReference type="ChEBI" id="CHEBI:29934"/>
        <dbReference type="ChEBI" id="CHEBI:59789"/>
        <dbReference type="ChEBI" id="CHEBI:134278"/>
    </reaction>
</comment>
<feature type="binding site" evidence="3 4">
    <location>
        <position position="138"/>
    </location>
    <ligand>
        <name>S-adenosyl-L-methionine</name>
        <dbReference type="ChEBI" id="CHEBI:59789"/>
    </ligand>
</feature>
<reference evidence="6 7" key="1">
    <citation type="journal article" date="2012" name="J. Bacteriol.">
        <title>Genome sequence of proteorhodopsin-containing sea ice bacterium Glaciecola punicea ACAM 611T.</title>
        <authorList>
            <person name="Qin Q.-L."/>
            <person name="Xie B.-B."/>
            <person name="Shu Y.-L."/>
            <person name="Rong J.-C."/>
            <person name="Zhao D.-L."/>
            <person name="Zhang X.-Y."/>
            <person name="Chen X.-L."/>
            <person name="Zhou B.-C."/>
            <person name="Zhanga Y.-Z."/>
        </authorList>
    </citation>
    <scope>NUCLEOTIDE SEQUENCE [LARGE SCALE GENOMIC DNA]</scope>
    <source>
        <strain evidence="6 7">ACAM 611</strain>
    </source>
</reference>
<gene>
    <name evidence="3 6" type="primary">cmoA</name>
    <name evidence="6" type="ORF">GPUN_0946</name>
</gene>
<reference evidence="6 7" key="2">
    <citation type="journal article" date="2017" name="Antonie Van Leeuwenhoek">
        <title>Rhizobium rhizosphaerae sp. nov., a novel species isolated from rice rhizosphere.</title>
        <authorList>
            <person name="Zhao J.J."/>
            <person name="Zhang J."/>
            <person name="Zhang R.J."/>
            <person name="Zhang C.W."/>
            <person name="Yin H.Q."/>
            <person name="Zhang X.X."/>
        </authorList>
    </citation>
    <scope>NUCLEOTIDE SEQUENCE [LARGE SCALE GENOMIC DNA]</scope>
    <source>
        <strain evidence="6 7">ACAM 611</strain>
    </source>
</reference>
<dbReference type="GO" id="GO:0032259">
    <property type="term" value="P:methylation"/>
    <property type="evidence" value="ECO:0007669"/>
    <property type="project" value="UniProtKB-KW"/>
</dbReference>
<comment type="subunit">
    <text evidence="3">Homodimer.</text>
</comment>
<dbReference type="InterPro" id="IPR041698">
    <property type="entry name" value="Methyltransf_25"/>
</dbReference>
<dbReference type="GO" id="GO:0008168">
    <property type="term" value="F:methyltransferase activity"/>
    <property type="evidence" value="ECO:0007669"/>
    <property type="project" value="UniProtKB-KW"/>
</dbReference>
<feature type="binding site" evidence="3">
    <location>
        <begin position="123"/>
        <end position="124"/>
    </location>
    <ligand>
        <name>S-adenosyl-L-methionine</name>
        <dbReference type="ChEBI" id="CHEBI:59789"/>
    </ligand>
</feature>
<feature type="binding site" evidence="3 4">
    <location>
        <position position="45"/>
    </location>
    <ligand>
        <name>S-adenosyl-L-methionine</name>
        <dbReference type="ChEBI" id="CHEBI:59789"/>
    </ligand>
</feature>
<name>H5T9V0_9ALTE</name>
<dbReference type="eggNOG" id="COG2226">
    <property type="taxonomic scope" value="Bacteria"/>
</dbReference>
<dbReference type="PIRSF" id="PIRSF006325">
    <property type="entry name" value="MeTrfase_bac"/>
    <property type="match status" value="1"/>
</dbReference>
<dbReference type="Proteomes" id="UP000053586">
    <property type="component" value="Unassembled WGS sequence"/>
</dbReference>
<evidence type="ECO:0000256" key="3">
    <source>
        <dbReference type="HAMAP-Rule" id="MF_01589"/>
    </source>
</evidence>
<dbReference type="InterPro" id="IPR029063">
    <property type="entry name" value="SAM-dependent_MTases_sf"/>
</dbReference>
<dbReference type="GO" id="GO:0016743">
    <property type="term" value="F:carboxyl- or carbamoyltransferase activity"/>
    <property type="evidence" value="ECO:0007669"/>
    <property type="project" value="UniProtKB-UniRule"/>
</dbReference>
<evidence type="ECO:0000256" key="2">
    <source>
        <dbReference type="ARBA" id="ARBA00022691"/>
    </source>
</evidence>
<dbReference type="GO" id="GO:1904047">
    <property type="term" value="F:S-adenosyl-L-methionine binding"/>
    <property type="evidence" value="ECO:0007669"/>
    <property type="project" value="UniProtKB-UniRule"/>
</dbReference>
<keyword evidence="2 3" id="KW-0949">S-adenosyl-L-methionine</keyword>
<dbReference type="InterPro" id="IPR005271">
    <property type="entry name" value="CmoA"/>
</dbReference>
<dbReference type="CDD" id="cd02440">
    <property type="entry name" value="AdoMet_MTases"/>
    <property type="match status" value="1"/>
</dbReference>
<feature type="domain" description="Methyltransferase" evidence="5">
    <location>
        <begin position="66"/>
        <end position="164"/>
    </location>
</feature>
<dbReference type="RefSeq" id="WP_006003817.1">
    <property type="nucleotide sequence ID" value="NZ_BAET01000007.1"/>
</dbReference>
<feature type="binding site" evidence="3 4">
    <location>
        <begin position="70"/>
        <end position="72"/>
    </location>
    <ligand>
        <name>S-adenosyl-L-methionine</name>
        <dbReference type="ChEBI" id="CHEBI:59789"/>
    </ligand>
</feature>
<dbReference type="HAMAP" id="MF_01589">
    <property type="entry name" value="Cx_SAM_synthase"/>
    <property type="match status" value="1"/>
</dbReference>
<dbReference type="EMBL" id="BAET01000007">
    <property type="protein sequence ID" value="GAB55077.1"/>
    <property type="molecule type" value="Genomic_DNA"/>
</dbReference>
<dbReference type="OrthoDB" id="9779941at2"/>
<keyword evidence="1 3" id="KW-0808">Transferase</keyword>
<dbReference type="EC" id="2.1.3.-" evidence="3"/>
<dbReference type="STRING" id="56804.BAE46_01305"/>
<comment type="similarity">
    <text evidence="3">Belongs to the class I-like SAM-binding methyltransferase superfamily. Cx-SAM synthase family.</text>
</comment>
<evidence type="ECO:0000313" key="6">
    <source>
        <dbReference type="EMBL" id="GAB55077.1"/>
    </source>
</evidence>
<dbReference type="GO" id="GO:0002098">
    <property type="term" value="P:tRNA wobble uridine modification"/>
    <property type="evidence" value="ECO:0007669"/>
    <property type="project" value="InterPro"/>
</dbReference>
<evidence type="ECO:0000256" key="4">
    <source>
        <dbReference type="PIRSR" id="PIRSR006325-1"/>
    </source>
</evidence>
<accession>H5T9V0</accession>
<dbReference type="PANTHER" id="PTHR43861">
    <property type="entry name" value="TRANS-ACONITATE 2-METHYLTRANSFERASE-RELATED"/>
    <property type="match status" value="1"/>
</dbReference>
<dbReference type="Pfam" id="PF13649">
    <property type="entry name" value="Methyltransf_25"/>
    <property type="match status" value="1"/>
</dbReference>
<keyword evidence="7" id="KW-1185">Reference proteome</keyword>
<feature type="binding site" evidence="3 4">
    <location>
        <begin position="95"/>
        <end position="96"/>
    </location>
    <ligand>
        <name>S-adenosyl-L-methionine</name>
        <dbReference type="ChEBI" id="CHEBI:59789"/>
    </ligand>
</feature>
<dbReference type="PANTHER" id="PTHR43861:SF2">
    <property type="entry name" value="CARBOXY-S-ADENOSYL-L-METHIONINE SYNTHASE"/>
    <property type="match status" value="1"/>
</dbReference>
<evidence type="ECO:0000313" key="7">
    <source>
        <dbReference type="Proteomes" id="UP000053586"/>
    </source>
</evidence>
<sequence>MTKSKKPFSHDTLYATEKPKVEKFSFNQQVVDVFPDMINRSVPSYQNIIDCVGKMANLLCNSNPIIYDLGCSLGNVSLSIAKHAQSKNPKIKGIDNSSAMIERCQQHIDAFSFGNSISLKQADLVSVALSPCNMVVINFTLQFIEPTKRQNIINKVYRALEPKGVFVLSEKIELSNAVLNNVLVDLHHEFKRENGYSDLEISQKRSALEEVMRLDTVKIHQERLCEAGFSNVCVWYQHFNFVSILAIK</sequence>
<feature type="binding site" evidence="3">
    <location>
        <position position="205"/>
    </location>
    <ligand>
        <name>S-adenosyl-L-methionine</name>
        <dbReference type="ChEBI" id="CHEBI:59789"/>
    </ligand>
</feature>
<dbReference type="AlphaFoldDB" id="H5T9V0"/>
<keyword evidence="6" id="KW-0489">Methyltransferase</keyword>
<protein>
    <recommendedName>
        <fullName evidence="3">Carboxy-S-adenosyl-L-methionine synthase</fullName>
        <shortName evidence="3">Cx-SAM synthase</shortName>
        <ecNumber evidence="3">2.1.3.-</ecNumber>
    </recommendedName>
</protein>